<comment type="caution">
    <text evidence="1">The sequence shown here is derived from an EMBL/GenBank/DDBJ whole genome shotgun (WGS) entry which is preliminary data.</text>
</comment>
<protein>
    <submittedName>
        <fullName evidence="1">Uncharacterized protein</fullName>
    </submittedName>
</protein>
<evidence type="ECO:0000313" key="1">
    <source>
        <dbReference type="EMBL" id="KAK2565341.1"/>
    </source>
</evidence>
<dbReference type="Proteomes" id="UP001249851">
    <property type="component" value="Unassembled WGS sequence"/>
</dbReference>
<dbReference type="EMBL" id="JARQWQ010000020">
    <property type="protein sequence ID" value="KAK2565341.1"/>
    <property type="molecule type" value="Genomic_DNA"/>
</dbReference>
<evidence type="ECO:0000313" key="2">
    <source>
        <dbReference type="Proteomes" id="UP001249851"/>
    </source>
</evidence>
<gene>
    <name evidence="1" type="ORF">P5673_011309</name>
</gene>
<organism evidence="1 2">
    <name type="scientific">Acropora cervicornis</name>
    <name type="common">Staghorn coral</name>
    <dbReference type="NCBI Taxonomy" id="6130"/>
    <lineage>
        <taxon>Eukaryota</taxon>
        <taxon>Metazoa</taxon>
        <taxon>Cnidaria</taxon>
        <taxon>Anthozoa</taxon>
        <taxon>Hexacorallia</taxon>
        <taxon>Scleractinia</taxon>
        <taxon>Astrocoeniina</taxon>
        <taxon>Acroporidae</taxon>
        <taxon>Acropora</taxon>
    </lineage>
</organism>
<reference evidence="1" key="1">
    <citation type="journal article" date="2023" name="G3 (Bethesda)">
        <title>Whole genome assembly and annotation of the endangered Caribbean coral Acropora cervicornis.</title>
        <authorList>
            <person name="Selwyn J.D."/>
            <person name="Vollmer S.V."/>
        </authorList>
    </citation>
    <scope>NUCLEOTIDE SEQUENCE</scope>
    <source>
        <strain evidence="1">K2</strain>
    </source>
</reference>
<proteinExistence type="predicted"/>
<sequence>MDTALISKRCPVLIADQLADELALLKVYGVKFATEKRRSTTGCCGIYNVLWFLTECRYQVNLLILSQSEIIAGRLKVIRSINPNCSVTKMILGNVSVSDALEFS</sequence>
<reference evidence="1" key="2">
    <citation type="journal article" date="2023" name="Science">
        <title>Genomic signatures of disease resistance in endangered staghorn corals.</title>
        <authorList>
            <person name="Vollmer S.V."/>
            <person name="Selwyn J.D."/>
            <person name="Despard B.A."/>
            <person name="Roesel C.L."/>
        </authorList>
    </citation>
    <scope>NUCLEOTIDE SEQUENCE</scope>
    <source>
        <strain evidence="1">K2</strain>
    </source>
</reference>
<keyword evidence="2" id="KW-1185">Reference proteome</keyword>
<dbReference type="AlphaFoldDB" id="A0AAD9QQM2"/>
<accession>A0AAD9QQM2</accession>
<name>A0AAD9QQM2_ACRCE</name>